<keyword evidence="1" id="KW-0378">Hydrolase</keyword>
<dbReference type="GO" id="GO:0016787">
    <property type="term" value="F:hydrolase activity"/>
    <property type="evidence" value="ECO:0007669"/>
    <property type="project" value="UniProtKB-KW"/>
</dbReference>
<organism evidence="1 2">
    <name type="scientific">Alistipes senegalensis JC50</name>
    <dbReference type="NCBI Taxonomy" id="1033732"/>
    <lineage>
        <taxon>Bacteria</taxon>
        <taxon>Pseudomonadati</taxon>
        <taxon>Bacteroidota</taxon>
        <taxon>Bacteroidia</taxon>
        <taxon>Bacteroidales</taxon>
        <taxon>Rikenellaceae</taxon>
        <taxon>Alistipes</taxon>
    </lineage>
</organism>
<evidence type="ECO:0000313" key="2">
    <source>
        <dbReference type="Proteomes" id="UP001058267"/>
    </source>
</evidence>
<dbReference type="Proteomes" id="UP001058267">
    <property type="component" value="Chromosome"/>
</dbReference>
<protein>
    <submittedName>
        <fullName evidence="1">Glycoside hydrolase</fullName>
    </submittedName>
</protein>
<dbReference type="CDD" id="cd15482">
    <property type="entry name" value="Sialidase_non-viral"/>
    <property type="match status" value="1"/>
</dbReference>
<dbReference type="Gene3D" id="2.120.10.10">
    <property type="match status" value="1"/>
</dbReference>
<keyword evidence="2" id="KW-1185">Reference proteome</keyword>
<name>A0ABY5V9C9_9BACT</name>
<dbReference type="SUPFAM" id="SSF49344">
    <property type="entry name" value="CBD9-like"/>
    <property type="match status" value="1"/>
</dbReference>
<dbReference type="InterPro" id="IPR036278">
    <property type="entry name" value="Sialidase_sf"/>
</dbReference>
<proteinExistence type="predicted"/>
<evidence type="ECO:0000313" key="1">
    <source>
        <dbReference type="EMBL" id="UWN66121.1"/>
    </source>
</evidence>
<dbReference type="EMBL" id="CP102252">
    <property type="protein sequence ID" value="UWN66121.1"/>
    <property type="molecule type" value="Genomic_DNA"/>
</dbReference>
<dbReference type="SUPFAM" id="SSF50939">
    <property type="entry name" value="Sialidases"/>
    <property type="match status" value="1"/>
</dbReference>
<gene>
    <name evidence="1" type="ORF">NQ519_04610</name>
</gene>
<dbReference type="PANTHER" id="PTHR38792:SF3">
    <property type="entry name" value="BNR_ASP-BOX REPEAT DOMAIN PROTEIN (AFU_ORTHOLOGUE AFUA_7G06430)-RELATED"/>
    <property type="match status" value="1"/>
</dbReference>
<accession>A0ABY5V9C9</accession>
<sequence>MGVLCVLALTLSCTKETQGGDHGSQGGGTQTSLELTEFTRLNRGESEINSHADDWDRSTVKMDYRSYIELGAANNVYLPTYARIRTLRDGSYILTWQDAVGVNGNGENTYYALSRDLKNWVYMGYLWQGQNVYNGLGKPDVRRFTNANTLQLANGELLAVASFSTVNTYSNPNYTAEQGIVVKRSQDGGYTWFGEKEIYHGPCWEPHLIELPSGEIQCFFSESRPWTSGSHSGTDMLRSIDGGETWEPALGESAYRVMRKLWWNAQKNMWCYTYQMPVGIILNESNRFAFAMESCNQRVVNASGGYSDQFSIAMVFSHEDGSWDYLEGDEITPKERRIDSVVMRGAAPYLVQFPSGETLLSYGGTDSRQHFRIGNATATEFGATDLPALPDVGSWGGLDLTDSHTVLSCMRDSRDGADNATIALARFHLNHSIRATSRQVALDGDDSEWAESDEALFVGSRCQAQATLRCSADAENLYFLVEVFDESLSSTDFAYILLSPDNDTENLSAKSRRIRFGYDRIKSTDQYAGGWREADFGISYAGAFDGTPTDKTDQDNGFRAEIAVPRSSIELVNGRVLVNFGYFDAAANVEDVLCDASNTSKWLSIQVD</sequence>
<dbReference type="PANTHER" id="PTHR38792">
    <property type="entry name" value="BNR/ASP-BOX REPEAT DOMAIN PROTEIN (AFU_ORTHOLOGUE AFUA_7G06430)-RELATED"/>
    <property type="match status" value="1"/>
</dbReference>
<dbReference type="Gene3D" id="2.60.40.1190">
    <property type="match status" value="1"/>
</dbReference>
<reference evidence="1" key="1">
    <citation type="journal article" date="2022" name="Cell">
        <title>Design, construction, and in vivo augmentation of a complex gut microbiome.</title>
        <authorList>
            <person name="Cheng A.G."/>
            <person name="Ho P.Y."/>
            <person name="Aranda-Diaz A."/>
            <person name="Jain S."/>
            <person name="Yu F.B."/>
            <person name="Meng X."/>
            <person name="Wang M."/>
            <person name="Iakiviak M."/>
            <person name="Nagashima K."/>
            <person name="Zhao A."/>
            <person name="Murugkar P."/>
            <person name="Patil A."/>
            <person name="Atabakhsh K."/>
            <person name="Weakley A."/>
            <person name="Yan J."/>
            <person name="Brumbaugh A.R."/>
            <person name="Higginbottom S."/>
            <person name="Dimas A."/>
            <person name="Shiver A.L."/>
            <person name="Deutschbauer A."/>
            <person name="Neff N."/>
            <person name="Sonnenburg J.L."/>
            <person name="Huang K.C."/>
            <person name="Fischbach M.A."/>
        </authorList>
    </citation>
    <scope>NUCLEOTIDE SEQUENCE</scope>
    <source>
        <strain evidence="1">JC50</strain>
    </source>
</reference>
<dbReference type="RefSeq" id="WP_147513252.1">
    <property type="nucleotide sequence ID" value="NZ_CP102252.1"/>
</dbReference>